<dbReference type="RefSeq" id="WP_168520667.1">
    <property type="nucleotide sequence ID" value="NZ_CALYLA010000014.1"/>
</dbReference>
<keyword evidence="4 6" id="KW-1133">Transmembrane helix</keyword>
<dbReference type="Proteomes" id="UP001152658">
    <property type="component" value="Unassembled WGS sequence"/>
</dbReference>
<evidence type="ECO:0000256" key="4">
    <source>
        <dbReference type="ARBA" id="ARBA00022989"/>
    </source>
</evidence>
<feature type="transmembrane region" description="Helical" evidence="6">
    <location>
        <begin position="125"/>
        <end position="146"/>
    </location>
</feature>
<feature type="transmembrane region" description="Helical" evidence="6">
    <location>
        <begin position="305"/>
        <end position="325"/>
    </location>
</feature>
<dbReference type="PANTHER" id="PTHR30250:SF11">
    <property type="entry name" value="O-ANTIGEN TRANSPORTER-RELATED"/>
    <property type="match status" value="1"/>
</dbReference>
<evidence type="ECO:0000313" key="7">
    <source>
        <dbReference type="EMBL" id="CAH8209326.1"/>
    </source>
</evidence>
<reference evidence="7" key="1">
    <citation type="submission" date="2022-06" db="EMBL/GenBank/DDBJ databases">
        <authorList>
            <person name="Goudenege D."/>
            <person name="Le Roux F."/>
        </authorList>
    </citation>
    <scope>NUCLEOTIDE SEQUENCE</scope>
    <source>
        <strain evidence="7">12-063</strain>
    </source>
</reference>
<feature type="transmembrane region" description="Helical" evidence="6">
    <location>
        <begin position="183"/>
        <end position="203"/>
    </location>
</feature>
<evidence type="ECO:0000256" key="3">
    <source>
        <dbReference type="ARBA" id="ARBA00022692"/>
    </source>
</evidence>
<gene>
    <name evidence="7" type="ORF">VAE063_880029</name>
</gene>
<name>A0ABM9FLG2_9VIBR</name>
<accession>A0ABM9FLG2</accession>
<comment type="caution">
    <text evidence="7">The sequence shown here is derived from an EMBL/GenBank/DDBJ whole genome shotgun (WGS) entry which is preliminary data.</text>
</comment>
<feature type="transmembrane region" description="Helical" evidence="6">
    <location>
        <begin position="39"/>
        <end position="63"/>
    </location>
</feature>
<keyword evidence="5 6" id="KW-0472">Membrane</keyword>
<dbReference type="PANTHER" id="PTHR30250">
    <property type="entry name" value="PST FAMILY PREDICTED COLANIC ACID TRANSPORTER"/>
    <property type="match status" value="1"/>
</dbReference>
<feature type="transmembrane region" description="Helical" evidence="6">
    <location>
        <begin position="468"/>
        <end position="487"/>
    </location>
</feature>
<sequence>MSTKLASNIVSGISSRIAAIIIGISSVPLYLNYWGTEQYGIYVAVLSVLAFVPLSSLGVGSSLGILSAKTLELDGKIRLMMQSCILILITSIVAFFVVICTYFAFKSSFWSSLGVTSVKNPIVEAFLYLLLSAFSASFFSILNGAFNGVNRQDLDNWYSIPISAIPLISILLTRFYSLEFVDFAIITLVSSIFINGIKLYHLIRVCDFDSKILTRISIFNTSDFKHILRVGSRLLVFTLSVIIITNIDNILIIKYFDSSMVSSYSINLKLMNVLFGSVMVVNLAIAPLLGNYLGHDNIQRIKSMYNDSFYICIVLCSFLFIWLLYVGNDVIALWTSTEVLVSKGIFISMLSFACMYTIVNLHVTISSAMNFTKTLPFIGLFEVLLNIVLSIFLLSYFGVLGVILGSLIASILIPSIIHPILIKKLSDEQIYIEKRLVIQCLAVIAPMLLVSIYSYVFEVYAFSKFTQLALANMYLILGFYYIIPLSIKNAIRKLPILSK</sequence>
<proteinExistence type="predicted"/>
<dbReference type="InterPro" id="IPR050833">
    <property type="entry name" value="Poly_Biosynth_Transport"/>
</dbReference>
<evidence type="ECO:0000256" key="6">
    <source>
        <dbReference type="SAM" id="Phobius"/>
    </source>
</evidence>
<protein>
    <submittedName>
        <fullName evidence="7">O-antigen flippase Wzx</fullName>
    </submittedName>
</protein>
<feature type="transmembrane region" description="Helical" evidence="6">
    <location>
        <begin position="345"/>
        <end position="365"/>
    </location>
</feature>
<organism evidence="7 8">
    <name type="scientific">Vibrio aestuarianus</name>
    <dbReference type="NCBI Taxonomy" id="28171"/>
    <lineage>
        <taxon>Bacteria</taxon>
        <taxon>Pseudomonadati</taxon>
        <taxon>Pseudomonadota</taxon>
        <taxon>Gammaproteobacteria</taxon>
        <taxon>Vibrionales</taxon>
        <taxon>Vibrionaceae</taxon>
        <taxon>Vibrio</taxon>
    </lineage>
</organism>
<feature type="transmembrane region" description="Helical" evidence="6">
    <location>
        <begin position="377"/>
        <end position="397"/>
    </location>
</feature>
<keyword evidence="2" id="KW-1003">Cell membrane</keyword>
<feature type="transmembrane region" description="Helical" evidence="6">
    <location>
        <begin position="158"/>
        <end position="177"/>
    </location>
</feature>
<feature type="transmembrane region" description="Helical" evidence="6">
    <location>
        <begin position="403"/>
        <end position="422"/>
    </location>
</feature>
<dbReference type="Pfam" id="PF01554">
    <property type="entry name" value="MatE"/>
    <property type="match status" value="1"/>
</dbReference>
<feature type="transmembrane region" description="Helical" evidence="6">
    <location>
        <begin position="436"/>
        <end position="456"/>
    </location>
</feature>
<keyword evidence="3 6" id="KW-0812">Transmembrane</keyword>
<feature type="transmembrane region" description="Helical" evidence="6">
    <location>
        <begin position="84"/>
        <end position="105"/>
    </location>
</feature>
<dbReference type="EMBL" id="CALYLK010000128">
    <property type="protein sequence ID" value="CAH8209326.1"/>
    <property type="molecule type" value="Genomic_DNA"/>
</dbReference>
<evidence type="ECO:0000256" key="2">
    <source>
        <dbReference type="ARBA" id="ARBA00022475"/>
    </source>
</evidence>
<feature type="transmembrane region" description="Helical" evidence="6">
    <location>
        <begin position="12"/>
        <end position="33"/>
    </location>
</feature>
<evidence type="ECO:0000256" key="1">
    <source>
        <dbReference type="ARBA" id="ARBA00004651"/>
    </source>
</evidence>
<dbReference type="InterPro" id="IPR002528">
    <property type="entry name" value="MATE_fam"/>
</dbReference>
<feature type="transmembrane region" description="Helical" evidence="6">
    <location>
        <begin position="273"/>
        <end position="293"/>
    </location>
</feature>
<comment type="subcellular location">
    <subcellularLocation>
        <location evidence="1">Cell membrane</location>
        <topology evidence="1">Multi-pass membrane protein</topology>
    </subcellularLocation>
</comment>
<keyword evidence="8" id="KW-1185">Reference proteome</keyword>
<evidence type="ECO:0000313" key="8">
    <source>
        <dbReference type="Proteomes" id="UP001152658"/>
    </source>
</evidence>
<evidence type="ECO:0000256" key="5">
    <source>
        <dbReference type="ARBA" id="ARBA00023136"/>
    </source>
</evidence>
<feature type="transmembrane region" description="Helical" evidence="6">
    <location>
        <begin position="234"/>
        <end position="253"/>
    </location>
</feature>